<feature type="chain" id="PRO_5023160492" description="Cytochrome c-type biogenesis protein" evidence="7">
    <location>
        <begin position="23"/>
        <end position="135"/>
    </location>
</feature>
<dbReference type="GO" id="GO:0017004">
    <property type="term" value="P:cytochrome complex assembly"/>
    <property type="evidence" value="ECO:0007669"/>
    <property type="project" value="UniProtKB-KW"/>
</dbReference>
<evidence type="ECO:0000256" key="4">
    <source>
        <dbReference type="ARBA" id="ARBA00022729"/>
    </source>
</evidence>
<dbReference type="EMBL" id="CP042306">
    <property type="protein sequence ID" value="QDZ07733.1"/>
    <property type="molecule type" value="Genomic_DNA"/>
</dbReference>
<keyword evidence="2 7" id="KW-0349">Heme</keyword>
<dbReference type="InterPro" id="IPR038297">
    <property type="entry name" value="CcmH/CycL/NrfF/Ccl2_sf"/>
</dbReference>
<comment type="similarity">
    <text evidence="1 7">Belongs to the CcmH/CycL/Ccl2/NrfF family.</text>
</comment>
<protein>
    <recommendedName>
        <fullName evidence="7">Cytochrome c-type biogenesis protein</fullName>
    </recommendedName>
</protein>
<evidence type="ECO:0000313" key="10">
    <source>
        <dbReference type="Proteomes" id="UP000315673"/>
    </source>
</evidence>
<dbReference type="InterPro" id="IPR051263">
    <property type="entry name" value="C-type_cytochrome_biogenesis"/>
</dbReference>
<dbReference type="PANTHER" id="PTHR47870">
    <property type="entry name" value="CYTOCHROME C-TYPE BIOGENESIS PROTEIN CCMH"/>
    <property type="match status" value="1"/>
</dbReference>
<dbReference type="Gene3D" id="1.10.8.640">
    <property type="entry name" value="Cytochrome C biogenesis protein"/>
    <property type="match status" value="1"/>
</dbReference>
<dbReference type="GO" id="GO:0005886">
    <property type="term" value="C:plasma membrane"/>
    <property type="evidence" value="ECO:0007669"/>
    <property type="project" value="TreeGrafter"/>
</dbReference>
<dbReference type="GO" id="GO:0046872">
    <property type="term" value="F:metal ion binding"/>
    <property type="evidence" value="ECO:0007669"/>
    <property type="project" value="UniProtKB-KW"/>
</dbReference>
<evidence type="ECO:0000313" key="9">
    <source>
        <dbReference type="EMBL" id="QDZ07733.1"/>
    </source>
</evidence>
<keyword evidence="6 7" id="KW-0408">Iron</keyword>
<name>A0A5B8LHZ1_9SPHN</name>
<dbReference type="OrthoDB" id="9804975at2"/>
<keyword evidence="5" id="KW-0201">Cytochrome c-type biogenesis</keyword>
<keyword evidence="3 7" id="KW-0479">Metal-binding</keyword>
<keyword evidence="7" id="KW-0812">Transmembrane</keyword>
<evidence type="ECO:0000256" key="6">
    <source>
        <dbReference type="ARBA" id="ARBA00023004"/>
    </source>
</evidence>
<evidence type="ECO:0000259" key="8">
    <source>
        <dbReference type="Pfam" id="PF03918"/>
    </source>
</evidence>
<reference evidence="9 10" key="1">
    <citation type="submission" date="2019-07" db="EMBL/GenBank/DDBJ databases">
        <title>Full genome sequence of Sphingomonas sp. 4R-6-7(HKS19).</title>
        <authorList>
            <person name="Im W.-T."/>
        </authorList>
    </citation>
    <scope>NUCLEOTIDE SEQUENCE [LARGE SCALE GENOMIC DNA]</scope>
    <source>
        <strain evidence="9 10">HKS19</strain>
    </source>
</reference>
<keyword evidence="4 7" id="KW-0732">Signal</keyword>
<dbReference type="AlphaFoldDB" id="A0A5B8LHZ1"/>
<evidence type="ECO:0000256" key="5">
    <source>
        <dbReference type="ARBA" id="ARBA00022748"/>
    </source>
</evidence>
<keyword evidence="7" id="KW-1133">Transmembrane helix</keyword>
<feature type="domain" description="CcmH/CycL/Ccl2/NrfF N-terminal" evidence="8">
    <location>
        <begin position="12"/>
        <end position="133"/>
    </location>
</feature>
<dbReference type="Proteomes" id="UP000315673">
    <property type="component" value="Chromosome"/>
</dbReference>
<dbReference type="KEGG" id="spai:FPZ24_09730"/>
<accession>A0A5B8LHZ1</accession>
<dbReference type="CDD" id="cd16378">
    <property type="entry name" value="CcmH_N"/>
    <property type="match status" value="1"/>
</dbReference>
<dbReference type="Pfam" id="PF03918">
    <property type="entry name" value="CcmH"/>
    <property type="match status" value="1"/>
</dbReference>
<organism evidence="9 10">
    <name type="scientific">Sphingomonas panacisoli</name>
    <dbReference type="NCBI Taxonomy" id="1813879"/>
    <lineage>
        <taxon>Bacteria</taxon>
        <taxon>Pseudomonadati</taxon>
        <taxon>Pseudomonadota</taxon>
        <taxon>Alphaproteobacteria</taxon>
        <taxon>Sphingomonadales</taxon>
        <taxon>Sphingomonadaceae</taxon>
        <taxon>Sphingomonas</taxon>
    </lineage>
</organism>
<proteinExistence type="inferred from homology"/>
<dbReference type="PANTHER" id="PTHR47870:SF1">
    <property type="entry name" value="CYTOCHROME C-TYPE BIOGENESIS PROTEIN CCMH"/>
    <property type="match status" value="1"/>
</dbReference>
<dbReference type="InterPro" id="IPR005616">
    <property type="entry name" value="CcmH/CycL/Ccl2/NrfF_N"/>
</dbReference>
<evidence type="ECO:0000256" key="1">
    <source>
        <dbReference type="ARBA" id="ARBA00010342"/>
    </source>
</evidence>
<evidence type="ECO:0000256" key="2">
    <source>
        <dbReference type="ARBA" id="ARBA00022617"/>
    </source>
</evidence>
<evidence type="ECO:0000256" key="3">
    <source>
        <dbReference type="ARBA" id="ARBA00022723"/>
    </source>
</evidence>
<sequence>MAGSEVRRALIALALIAAPAWAQQSSLADVQLRDPAKEAQAKALMATIRCVECQGQSVGDSDAAIAGSMRSVIRERIQAGETPDHVRAWLIERYGDYITYDPPLGAMTWPLWLAPVVLLIAGAAIARSSFRKKGR</sequence>
<gene>
    <name evidence="9" type="ORF">FPZ24_09730</name>
</gene>
<evidence type="ECO:0000256" key="7">
    <source>
        <dbReference type="RuleBase" id="RU364112"/>
    </source>
</evidence>
<keyword evidence="7" id="KW-0472">Membrane</keyword>
<dbReference type="RefSeq" id="WP_146571504.1">
    <property type="nucleotide sequence ID" value="NZ_CP042306.1"/>
</dbReference>
<feature type="signal peptide" evidence="7">
    <location>
        <begin position="1"/>
        <end position="22"/>
    </location>
</feature>
<keyword evidence="10" id="KW-1185">Reference proteome</keyword>
<comment type="function">
    <text evidence="7">Possible subunit of a heme lyase.</text>
</comment>
<feature type="transmembrane region" description="Helical" evidence="7">
    <location>
        <begin position="109"/>
        <end position="126"/>
    </location>
</feature>